<dbReference type="Gene3D" id="1.20.1280.50">
    <property type="match status" value="1"/>
</dbReference>
<reference evidence="4" key="3">
    <citation type="submission" date="2025-08" db="UniProtKB">
        <authorList>
            <consortium name="RefSeq"/>
        </authorList>
    </citation>
    <scope>IDENTIFICATION</scope>
</reference>
<evidence type="ECO:0000259" key="2">
    <source>
        <dbReference type="PROSITE" id="PS50181"/>
    </source>
</evidence>
<organism evidence="3 4">
    <name type="scientific">Branchiostoma floridae</name>
    <name type="common">Florida lancelet</name>
    <name type="synonym">Amphioxus</name>
    <dbReference type="NCBI Taxonomy" id="7739"/>
    <lineage>
        <taxon>Eukaryota</taxon>
        <taxon>Metazoa</taxon>
        <taxon>Chordata</taxon>
        <taxon>Cephalochordata</taxon>
        <taxon>Leptocardii</taxon>
        <taxon>Amphioxiformes</taxon>
        <taxon>Branchiostomatidae</taxon>
        <taxon>Branchiostoma</taxon>
    </lineage>
</organism>
<dbReference type="Proteomes" id="UP000001554">
    <property type="component" value="Chromosome 6"/>
</dbReference>
<dbReference type="Pfam" id="PF12937">
    <property type="entry name" value="F-box-like"/>
    <property type="match status" value="1"/>
</dbReference>
<evidence type="ECO:0000313" key="4">
    <source>
        <dbReference type="RefSeq" id="XP_035679027.1"/>
    </source>
</evidence>
<accession>A0A9J7LA49</accession>
<feature type="region of interest" description="Disordered" evidence="1">
    <location>
        <begin position="534"/>
        <end position="554"/>
    </location>
</feature>
<evidence type="ECO:0000313" key="3">
    <source>
        <dbReference type="Proteomes" id="UP000001554"/>
    </source>
</evidence>
<reference evidence="4" key="1">
    <citation type="journal article" date="2016" name="Genome Biol. Evol.">
        <title>Conserved non-coding elements in the most distant genera of cephalochordates: the Goldilocks principle.</title>
        <authorList>
            <person name="Yue J.X."/>
            <person name="Kozmikova I."/>
            <person name="Ono H."/>
            <person name="Nossa C.W."/>
            <person name="Kozmik Z."/>
            <person name="Putnam N.H."/>
            <person name="Yu J.K."/>
            <person name="Holland L.Z."/>
        </authorList>
    </citation>
    <scope>NUCLEOTIDE SEQUENCE</scope>
</reference>
<protein>
    <submittedName>
        <fullName evidence="4">Uncharacterized protein LOC118417545</fullName>
    </submittedName>
</protein>
<sequence>MLTPSDPSRRAPPSLYSAMAPVTRNKRRRLPLPKTTRKRRKPAKKQAAVPSETAGLSLMGLSDEVIDHILSYLQGKALFNAAQVCRKLRALVDAEGFWRRKLQTDFDIVVRHPACDTYKETYKYMYMVSYFMNDNDKWLYNHGTSTFELGWYALLRAPPGHTYIMTTKAKQVFNVEQRDLEKIYRGLVGSQVDLRPANNKVYKWSDIYDYLLDREEGREGLQLYVLKRCGAVNTIQQQYKLARERCRAGEFKSFYDSLPSHERGMFTMTGQRDYYFRVGPAGSGPHLHHRLTIDFVDGQLHRGMETVKGYMHALFRLVNYLKDDMRIPEWDAEHEAMRLCNLHLYHALVPAAQDRVVTDSEFYERGVAFLERWMRLYHWRVHDDILRCLDILHRKDMIKEHPKFKAFMKEGREQDFKDLVSYFRNMTKLYKCLQPYSCLKKIFKQDSAESFSSFMESPGRFASEIKGYYSAGVSFGPVPWFSEPKQDSDFAPVRRTMDEFLQTGRAATLTKLLTLLCDKSDRILDRQKADTDQLRRSARQVVSDECRDRPKKHY</sequence>
<feature type="compositionally biased region" description="Basic residues" evidence="1">
    <location>
        <begin position="24"/>
        <end position="44"/>
    </location>
</feature>
<reference evidence="3" key="2">
    <citation type="journal article" date="2020" name="Nat. Ecol. Evol.">
        <title>Deeply conserved synteny resolves early events in vertebrate evolution.</title>
        <authorList>
            <person name="Simakov O."/>
            <person name="Marletaz F."/>
            <person name="Yue J.X."/>
            <person name="O'Connell B."/>
            <person name="Jenkins J."/>
            <person name="Brandt A."/>
            <person name="Calef R."/>
            <person name="Tung C.H."/>
            <person name="Huang T.K."/>
            <person name="Schmutz J."/>
            <person name="Satoh N."/>
            <person name="Yu J.K."/>
            <person name="Putnam N.H."/>
            <person name="Green R.E."/>
            <person name="Rokhsar D.S."/>
        </authorList>
    </citation>
    <scope>NUCLEOTIDE SEQUENCE [LARGE SCALE GENOMIC DNA]</scope>
    <source>
        <strain evidence="3">S238N-H82</strain>
    </source>
</reference>
<feature type="region of interest" description="Disordered" evidence="1">
    <location>
        <begin position="1"/>
        <end position="49"/>
    </location>
</feature>
<dbReference type="OrthoDB" id="435188at2759"/>
<dbReference type="OMA" id="NESHFRN"/>
<dbReference type="KEGG" id="bfo:118417545"/>
<feature type="domain" description="F-box" evidence="2">
    <location>
        <begin position="55"/>
        <end position="101"/>
    </location>
</feature>
<keyword evidence="3" id="KW-1185">Reference proteome</keyword>
<dbReference type="InterPro" id="IPR036047">
    <property type="entry name" value="F-box-like_dom_sf"/>
</dbReference>
<dbReference type="RefSeq" id="XP_035679027.1">
    <property type="nucleotide sequence ID" value="XM_035823134.1"/>
</dbReference>
<name>A0A9J7LA49_BRAFL</name>
<dbReference type="SMART" id="SM00256">
    <property type="entry name" value="FBOX"/>
    <property type="match status" value="1"/>
</dbReference>
<dbReference type="AlphaFoldDB" id="A0A9J7LA49"/>
<proteinExistence type="predicted"/>
<dbReference type="InterPro" id="IPR001810">
    <property type="entry name" value="F-box_dom"/>
</dbReference>
<dbReference type="GeneID" id="118417545"/>
<evidence type="ECO:0000256" key="1">
    <source>
        <dbReference type="SAM" id="MobiDB-lite"/>
    </source>
</evidence>
<gene>
    <name evidence="4" type="primary">LOC118417545</name>
</gene>
<dbReference type="PROSITE" id="PS50181">
    <property type="entry name" value="FBOX"/>
    <property type="match status" value="1"/>
</dbReference>
<dbReference type="SUPFAM" id="SSF81383">
    <property type="entry name" value="F-box domain"/>
    <property type="match status" value="1"/>
</dbReference>